<dbReference type="Proteomes" id="UP000685013">
    <property type="component" value="Chromosome 17"/>
</dbReference>
<protein>
    <submittedName>
        <fullName evidence="1">Uncharacterized protein</fullName>
    </submittedName>
</protein>
<evidence type="ECO:0000313" key="2">
    <source>
        <dbReference type="Proteomes" id="UP000685013"/>
    </source>
</evidence>
<dbReference type="EMBL" id="JAGKQH010000017">
    <property type="protein sequence ID" value="KAG6575827.1"/>
    <property type="molecule type" value="Genomic_DNA"/>
</dbReference>
<sequence>MDLLRHNRDQDPGLRHLIVRNVLVKVQKGVKQAKALAGAGAGAEARARARALPGRAFSYFVLKFLLLYWDTMKMEAAVDFRSHGVKAGIRVFNL</sequence>
<gene>
    <name evidence="1" type="ORF">SDJN03_26466</name>
</gene>
<feature type="non-terminal residue" evidence="1">
    <location>
        <position position="1"/>
    </location>
</feature>
<proteinExistence type="predicted"/>
<dbReference type="AlphaFoldDB" id="A0AAV6M745"/>
<comment type="caution">
    <text evidence="1">The sequence shown here is derived from an EMBL/GenBank/DDBJ whole genome shotgun (WGS) entry which is preliminary data.</text>
</comment>
<name>A0AAV6M745_9ROSI</name>
<reference evidence="1 2" key="1">
    <citation type="journal article" date="2021" name="Hortic Res">
        <title>The domestication of Cucurbita argyrosperma as revealed by the genome of its wild relative.</title>
        <authorList>
            <person name="Barrera-Redondo J."/>
            <person name="Sanchez-de la Vega G."/>
            <person name="Aguirre-Liguori J.A."/>
            <person name="Castellanos-Morales G."/>
            <person name="Gutierrez-Guerrero Y.T."/>
            <person name="Aguirre-Dugua X."/>
            <person name="Aguirre-Planter E."/>
            <person name="Tenaillon M.I."/>
            <person name="Lira-Saade R."/>
            <person name="Eguiarte L.E."/>
        </authorList>
    </citation>
    <scope>NUCLEOTIDE SEQUENCE [LARGE SCALE GENOMIC DNA]</scope>
    <source>
        <strain evidence="1">JBR-2021</strain>
    </source>
</reference>
<accession>A0AAV6M745</accession>
<keyword evidence="2" id="KW-1185">Reference proteome</keyword>
<organism evidence="1 2">
    <name type="scientific">Cucurbita argyrosperma subsp. sororia</name>
    <dbReference type="NCBI Taxonomy" id="37648"/>
    <lineage>
        <taxon>Eukaryota</taxon>
        <taxon>Viridiplantae</taxon>
        <taxon>Streptophyta</taxon>
        <taxon>Embryophyta</taxon>
        <taxon>Tracheophyta</taxon>
        <taxon>Spermatophyta</taxon>
        <taxon>Magnoliopsida</taxon>
        <taxon>eudicotyledons</taxon>
        <taxon>Gunneridae</taxon>
        <taxon>Pentapetalae</taxon>
        <taxon>rosids</taxon>
        <taxon>fabids</taxon>
        <taxon>Cucurbitales</taxon>
        <taxon>Cucurbitaceae</taxon>
        <taxon>Cucurbiteae</taxon>
        <taxon>Cucurbita</taxon>
    </lineage>
</organism>
<evidence type="ECO:0000313" key="1">
    <source>
        <dbReference type="EMBL" id="KAG6575827.1"/>
    </source>
</evidence>